<keyword evidence="1" id="KW-0812">Transmembrane</keyword>
<evidence type="ECO:0000256" key="1">
    <source>
        <dbReference type="SAM" id="Phobius"/>
    </source>
</evidence>
<dbReference type="InterPro" id="IPR037185">
    <property type="entry name" value="EmrE-like"/>
</dbReference>
<evidence type="ECO:0000259" key="2">
    <source>
        <dbReference type="Pfam" id="PF00892"/>
    </source>
</evidence>
<accession>A0A5J6VLR5</accession>
<dbReference type="InterPro" id="IPR000620">
    <property type="entry name" value="EamA_dom"/>
</dbReference>
<protein>
    <submittedName>
        <fullName evidence="3">EamA-like transporter family protein</fullName>
    </submittedName>
</protein>
<evidence type="ECO:0000313" key="3">
    <source>
        <dbReference type="EMBL" id="QFG75105.1"/>
    </source>
</evidence>
<dbReference type="Pfam" id="PF00892">
    <property type="entry name" value="EamA"/>
    <property type="match status" value="1"/>
</dbReference>
<feature type="transmembrane region" description="Helical" evidence="1">
    <location>
        <begin position="265"/>
        <end position="282"/>
    </location>
</feature>
<organism evidence="3">
    <name type="scientific">Megaviridae environmental sample</name>
    <dbReference type="NCBI Taxonomy" id="1737588"/>
    <lineage>
        <taxon>Viruses</taxon>
        <taxon>Varidnaviria</taxon>
        <taxon>Bamfordvirae</taxon>
        <taxon>Nucleocytoviricota</taxon>
        <taxon>Megaviricetes</taxon>
        <taxon>Imitervirales</taxon>
        <taxon>Mimiviridae</taxon>
        <taxon>environmental samples</taxon>
    </lineage>
</organism>
<feature type="transmembrane region" description="Helical" evidence="1">
    <location>
        <begin position="6"/>
        <end position="23"/>
    </location>
</feature>
<dbReference type="Gene3D" id="1.10.3730.20">
    <property type="match status" value="2"/>
</dbReference>
<feature type="transmembrane region" description="Helical" evidence="1">
    <location>
        <begin position="209"/>
        <end position="231"/>
    </location>
</feature>
<proteinExistence type="predicted"/>
<feature type="transmembrane region" description="Helical" evidence="1">
    <location>
        <begin position="175"/>
        <end position="197"/>
    </location>
</feature>
<name>A0A5J6VLR5_9VIRU</name>
<feature type="transmembrane region" description="Helical" evidence="1">
    <location>
        <begin position="63"/>
        <end position="84"/>
    </location>
</feature>
<feature type="transmembrane region" description="Helical" evidence="1">
    <location>
        <begin position="145"/>
        <end position="163"/>
    </location>
</feature>
<keyword evidence="1" id="KW-0472">Membrane</keyword>
<feature type="domain" description="EamA" evidence="2">
    <location>
        <begin position="145"/>
        <end position="282"/>
    </location>
</feature>
<dbReference type="GO" id="GO:0016020">
    <property type="term" value="C:membrane"/>
    <property type="evidence" value="ECO:0007669"/>
    <property type="project" value="InterPro"/>
</dbReference>
<feature type="transmembrane region" description="Helical" evidence="1">
    <location>
        <begin position="35"/>
        <end position="57"/>
    </location>
</feature>
<keyword evidence="1" id="KW-1133">Transmembrane helix</keyword>
<reference evidence="3" key="1">
    <citation type="journal article" date="2019" name="Philos. Trans. R. Soc. Lond., B, Biol. Sci.">
        <title>Targeted metagenomic recovery of four divergent viruses reveals shared and distinctive characteristics of giant viruses of marine eukaryotes.</title>
        <authorList>
            <person name="Needham D.M."/>
            <person name="Poirier C."/>
            <person name="Hehenberger E."/>
            <person name="Jimenez V."/>
            <person name="Swalwell J.E."/>
            <person name="Santoro A.E."/>
            <person name="Worden A.Z."/>
        </authorList>
    </citation>
    <scope>NUCLEOTIDE SEQUENCE</scope>
    <source>
        <strain evidence="3">OPacV-421</strain>
    </source>
</reference>
<dbReference type="SUPFAM" id="SSF103481">
    <property type="entry name" value="Multidrug resistance efflux transporter EmrE"/>
    <property type="match status" value="1"/>
</dbReference>
<sequence>MNWIFYSFLGAIVFTFWNILTKISTTLSTNRFSFILQYIFIAIIINVAIAYLLNIPLFFERNAFASGLFGAFAVVFITNSIHFCNNSGLPLALLRTQIVYTTLANIFMFDTTFDIHKLINILLIVVGVCIISFSEVSSKIVYNNWILLAILSGVFSTLFDIYAKKANLVEDNTIYNINFNNLVSECFFVLLINLIIIRKSIFVRPTNKMLFYTLLSGALYFLYTLLLMTAFNEATNVGYVKAIITSSIVFTIFLNYLLFHKTISTYSWIGITLILMNIYCLIL</sequence>
<feature type="transmembrane region" description="Helical" evidence="1">
    <location>
        <begin position="237"/>
        <end position="258"/>
    </location>
</feature>
<dbReference type="EMBL" id="MN448299">
    <property type="protein sequence ID" value="QFG75105.1"/>
    <property type="molecule type" value="Genomic_DNA"/>
</dbReference>
<feature type="transmembrane region" description="Helical" evidence="1">
    <location>
        <begin position="115"/>
        <end position="133"/>
    </location>
</feature>